<gene>
    <name evidence="7" type="ORF">JIN84_04280</name>
</gene>
<keyword evidence="8" id="KW-1185">Reference proteome</keyword>
<dbReference type="RefSeq" id="WP_200349768.1">
    <property type="nucleotide sequence ID" value="NZ_BAABHZ010000010.1"/>
</dbReference>
<dbReference type="GO" id="GO:0000155">
    <property type="term" value="F:phosphorelay sensor kinase activity"/>
    <property type="evidence" value="ECO:0007669"/>
    <property type="project" value="InterPro"/>
</dbReference>
<feature type="domain" description="Histidine kinase" evidence="6">
    <location>
        <begin position="645"/>
        <end position="837"/>
    </location>
</feature>
<dbReference type="InterPro" id="IPR005467">
    <property type="entry name" value="His_kinase_dom"/>
</dbReference>
<feature type="region of interest" description="Disordered" evidence="4">
    <location>
        <begin position="289"/>
        <end position="310"/>
    </location>
</feature>
<dbReference type="PANTHER" id="PTHR24421">
    <property type="entry name" value="NITRATE/NITRITE SENSOR PROTEIN NARX-RELATED"/>
    <property type="match status" value="1"/>
</dbReference>
<dbReference type="InterPro" id="IPR013320">
    <property type="entry name" value="ConA-like_dom_sf"/>
</dbReference>
<keyword evidence="5" id="KW-0472">Membrane</keyword>
<proteinExistence type="predicted"/>
<dbReference type="PROSITE" id="PS50109">
    <property type="entry name" value="HIS_KIN"/>
    <property type="match status" value="1"/>
</dbReference>
<dbReference type="Proteomes" id="UP000600139">
    <property type="component" value="Unassembled WGS sequence"/>
</dbReference>
<dbReference type="Pfam" id="PF07730">
    <property type="entry name" value="HisKA_3"/>
    <property type="match status" value="1"/>
</dbReference>
<evidence type="ECO:0000256" key="1">
    <source>
        <dbReference type="ARBA" id="ARBA00022679"/>
    </source>
</evidence>
<reference evidence="7" key="1">
    <citation type="submission" date="2021-01" db="EMBL/GenBank/DDBJ databases">
        <title>Modified the classification status of verrucomicrobia.</title>
        <authorList>
            <person name="Feng X."/>
        </authorList>
    </citation>
    <scope>NUCLEOTIDE SEQUENCE</scope>
    <source>
        <strain evidence="7">JCM 18052</strain>
    </source>
</reference>
<dbReference type="InterPro" id="IPR003594">
    <property type="entry name" value="HATPase_dom"/>
</dbReference>
<dbReference type="InterPro" id="IPR050482">
    <property type="entry name" value="Sensor_HK_TwoCompSys"/>
</dbReference>
<accession>A0A934QY39</accession>
<keyword evidence="3" id="KW-0902">Two-component regulatory system</keyword>
<evidence type="ECO:0000256" key="3">
    <source>
        <dbReference type="ARBA" id="ARBA00023012"/>
    </source>
</evidence>
<comment type="caution">
    <text evidence="7">The sequence shown here is derived from an EMBL/GenBank/DDBJ whole genome shotgun (WGS) entry which is preliminary data.</text>
</comment>
<dbReference type="SUPFAM" id="SSF49899">
    <property type="entry name" value="Concanavalin A-like lectins/glucanases"/>
    <property type="match status" value="1"/>
</dbReference>
<dbReference type="CDD" id="cd16917">
    <property type="entry name" value="HATPase_UhpB-NarQ-NarX-like"/>
    <property type="match status" value="1"/>
</dbReference>
<keyword evidence="1" id="KW-0808">Transferase</keyword>
<dbReference type="Pfam" id="PF13385">
    <property type="entry name" value="Laminin_G_3"/>
    <property type="match status" value="1"/>
</dbReference>
<dbReference type="Gene3D" id="1.20.5.1930">
    <property type="match status" value="1"/>
</dbReference>
<evidence type="ECO:0000256" key="4">
    <source>
        <dbReference type="SAM" id="MobiDB-lite"/>
    </source>
</evidence>
<evidence type="ECO:0000256" key="2">
    <source>
        <dbReference type="ARBA" id="ARBA00022777"/>
    </source>
</evidence>
<name>A0A934QY39_9BACT</name>
<dbReference type="SUPFAM" id="SSF55874">
    <property type="entry name" value="ATPase domain of HSP90 chaperone/DNA topoisomerase II/histidine kinase"/>
    <property type="match status" value="1"/>
</dbReference>
<dbReference type="EMBL" id="JAENIK010000004">
    <property type="protein sequence ID" value="MBK1814818.1"/>
    <property type="molecule type" value="Genomic_DNA"/>
</dbReference>
<organism evidence="7 8">
    <name type="scientific">Luteolibacter yonseiensis</name>
    <dbReference type="NCBI Taxonomy" id="1144680"/>
    <lineage>
        <taxon>Bacteria</taxon>
        <taxon>Pseudomonadati</taxon>
        <taxon>Verrucomicrobiota</taxon>
        <taxon>Verrucomicrobiia</taxon>
        <taxon>Verrucomicrobiales</taxon>
        <taxon>Verrucomicrobiaceae</taxon>
        <taxon>Luteolibacter</taxon>
    </lineage>
</organism>
<dbReference type="Gene3D" id="2.60.120.200">
    <property type="match status" value="1"/>
</dbReference>
<protein>
    <recommendedName>
        <fullName evidence="6">Histidine kinase domain-containing protein</fullName>
    </recommendedName>
</protein>
<dbReference type="SMART" id="SM00387">
    <property type="entry name" value="HATPase_c"/>
    <property type="match status" value="1"/>
</dbReference>
<evidence type="ECO:0000313" key="8">
    <source>
        <dbReference type="Proteomes" id="UP000600139"/>
    </source>
</evidence>
<dbReference type="GO" id="GO:0046983">
    <property type="term" value="F:protein dimerization activity"/>
    <property type="evidence" value="ECO:0007669"/>
    <property type="project" value="InterPro"/>
</dbReference>
<dbReference type="GO" id="GO:0016020">
    <property type="term" value="C:membrane"/>
    <property type="evidence" value="ECO:0007669"/>
    <property type="project" value="InterPro"/>
</dbReference>
<evidence type="ECO:0000313" key="7">
    <source>
        <dbReference type="EMBL" id="MBK1814818.1"/>
    </source>
</evidence>
<dbReference type="AlphaFoldDB" id="A0A934QY39"/>
<dbReference type="Pfam" id="PF02518">
    <property type="entry name" value="HATPase_c"/>
    <property type="match status" value="1"/>
</dbReference>
<keyword evidence="2" id="KW-0418">Kinase</keyword>
<dbReference type="InterPro" id="IPR011712">
    <property type="entry name" value="Sig_transdc_His_kin_sub3_dim/P"/>
</dbReference>
<feature type="transmembrane region" description="Helical" evidence="5">
    <location>
        <begin position="597"/>
        <end position="615"/>
    </location>
</feature>
<dbReference type="Gene3D" id="3.30.565.10">
    <property type="entry name" value="Histidine kinase-like ATPase, C-terminal domain"/>
    <property type="match status" value="1"/>
</dbReference>
<keyword evidence="5" id="KW-0812">Transmembrane</keyword>
<keyword evidence="5" id="KW-1133">Transmembrane helix</keyword>
<evidence type="ECO:0000259" key="6">
    <source>
        <dbReference type="PROSITE" id="PS50109"/>
    </source>
</evidence>
<dbReference type="InterPro" id="IPR036890">
    <property type="entry name" value="HATPase_C_sf"/>
</dbReference>
<evidence type="ECO:0000256" key="5">
    <source>
        <dbReference type="SAM" id="Phobius"/>
    </source>
</evidence>
<sequence length="844" mass="91521">MRWIASVFPLLFIGHLAAENVRPYAADEFTLHLWHLDEAAPPFKDSSKTGNSLHGMHNGAATLQPGLPGMGGSISFHHHTAGTPGEPSLAGAIITAAPALASGKEDNAPKNFQFQGANGAFTYEALLKFDQLPSETASIALGILTMDGELDDRMFSFRIEREGFLSFVPLNHSDAVGGAIASIPTQGPDAINTKDWFHVAVSYDGRPGIPGALQLYWTRLDQRRESANRIGVGTLSQNLATTVGDFAIGNEARSAVPMNAEAEPFPGLIDEVRMSSVARHPTDFCFVPPASRKTSDYNPQEPGHRDGGAPFQLHLTGISVDGERATTMPRNGTPLSLKPGLHRLDFDIATGTSSFGNPLQLRCQLEGFDEHWQQSVLGMSLTFEFLDAQSKPVSQAEFNMTGRSSGWGAGFIDSTLTPRREPLYAPENARFLRVTLSSGAPDTSGSLGIDDLNLFLPEQPAIPLWSNGTFEQGTGPLFPMRAPKGWKREGAEPAIALTTRPQESAILSLIDGDQSMGGKWTATQPLDAAKVAGRTLIVTWREAYNVITGNQQRATFLNVPTGDYVFRAIGMTEEPHPETAGLSARILVRPHFWQREWFLPVATACVISLIAAGVIRQRNQRNRRRLRELSFLTALERDRTRIARDMHDDLGTRVTVLNVAASLANRAIDHDPDDARKQLDKMSGAARELVVAMDELVWAVDPSHDNLDELASRLTSHAEELFSESGIRCRFEIPSSLPSHPISSDFRHHISMAVREALHNILKHAGPCEVTLAVSFGNKTLGIDIRDNGQGFATGSLVKGHGLGNLKARLADIGGTCEISSSPGGGTCVSLRCPLAKTHEPRLP</sequence>